<organism evidence="1">
    <name type="scientific">Rhizophora mucronata</name>
    <name type="common">Asiatic mangrove</name>
    <dbReference type="NCBI Taxonomy" id="61149"/>
    <lineage>
        <taxon>Eukaryota</taxon>
        <taxon>Viridiplantae</taxon>
        <taxon>Streptophyta</taxon>
        <taxon>Embryophyta</taxon>
        <taxon>Tracheophyta</taxon>
        <taxon>Spermatophyta</taxon>
        <taxon>Magnoliopsida</taxon>
        <taxon>eudicotyledons</taxon>
        <taxon>Gunneridae</taxon>
        <taxon>Pentapetalae</taxon>
        <taxon>rosids</taxon>
        <taxon>fabids</taxon>
        <taxon>Malpighiales</taxon>
        <taxon>Rhizophoraceae</taxon>
        <taxon>Rhizophora</taxon>
    </lineage>
</organism>
<sequence length="30" mass="3605">MEVWTDSKHNLLQNDLLNSMELITRKHLPQ</sequence>
<name>A0A2P2IVF3_RHIMU</name>
<reference evidence="1" key="1">
    <citation type="submission" date="2018-02" db="EMBL/GenBank/DDBJ databases">
        <title>Rhizophora mucronata_Transcriptome.</title>
        <authorList>
            <person name="Meera S.P."/>
            <person name="Sreeshan A."/>
            <person name="Augustine A."/>
        </authorList>
    </citation>
    <scope>NUCLEOTIDE SEQUENCE</scope>
    <source>
        <tissue evidence="1">Leaf</tissue>
    </source>
</reference>
<dbReference type="AlphaFoldDB" id="A0A2P2IVF3"/>
<protein>
    <submittedName>
        <fullName evidence="1">Uncharacterized protein</fullName>
    </submittedName>
</protein>
<accession>A0A2P2IVF3</accession>
<dbReference type="EMBL" id="GGEC01004727">
    <property type="protein sequence ID" value="MBW85210.1"/>
    <property type="molecule type" value="Transcribed_RNA"/>
</dbReference>
<evidence type="ECO:0000313" key="1">
    <source>
        <dbReference type="EMBL" id="MBW85210.1"/>
    </source>
</evidence>
<proteinExistence type="predicted"/>